<gene>
    <name evidence="8" type="ORF">GCM10010249_25720</name>
</gene>
<evidence type="ECO:0000313" key="8">
    <source>
        <dbReference type="EMBL" id="GGQ05995.1"/>
    </source>
</evidence>
<dbReference type="AlphaFoldDB" id="A0A918EJJ5"/>
<evidence type="ECO:0000256" key="3">
    <source>
        <dbReference type="ARBA" id="ARBA00022801"/>
    </source>
</evidence>
<dbReference type="PANTHER" id="PTHR47359:SF3">
    <property type="entry name" value="NLP_P60 DOMAIN-CONTAINING PROTEIN-RELATED"/>
    <property type="match status" value="1"/>
</dbReference>
<dbReference type="Pfam" id="PF00877">
    <property type="entry name" value="NLPC_P60"/>
    <property type="match status" value="1"/>
</dbReference>
<accession>A0A918EJJ5</accession>
<dbReference type="InterPro" id="IPR038765">
    <property type="entry name" value="Papain-like_cys_pep_sf"/>
</dbReference>
<evidence type="ECO:0000256" key="6">
    <source>
        <dbReference type="SAM" id="Phobius"/>
    </source>
</evidence>
<feature type="transmembrane region" description="Helical" evidence="6">
    <location>
        <begin position="6"/>
        <end position="26"/>
    </location>
</feature>
<evidence type="ECO:0000259" key="7">
    <source>
        <dbReference type="PROSITE" id="PS51935"/>
    </source>
</evidence>
<dbReference type="Proteomes" id="UP000654123">
    <property type="component" value="Unassembled WGS sequence"/>
</dbReference>
<proteinExistence type="inferred from homology"/>
<dbReference type="InterPro" id="IPR051794">
    <property type="entry name" value="PG_Endopeptidase_C40"/>
</dbReference>
<feature type="coiled-coil region" evidence="5">
    <location>
        <begin position="199"/>
        <end position="268"/>
    </location>
</feature>
<keyword evidence="4" id="KW-0788">Thiol protease</keyword>
<keyword evidence="9" id="KW-1185">Reference proteome</keyword>
<reference evidence="8" key="1">
    <citation type="journal article" date="2014" name="Int. J. Syst. Evol. Microbiol.">
        <title>Complete genome sequence of Corynebacterium casei LMG S-19264T (=DSM 44701T), isolated from a smear-ripened cheese.</title>
        <authorList>
            <consortium name="US DOE Joint Genome Institute (JGI-PGF)"/>
            <person name="Walter F."/>
            <person name="Albersmeier A."/>
            <person name="Kalinowski J."/>
            <person name="Ruckert C."/>
        </authorList>
    </citation>
    <scope>NUCLEOTIDE SEQUENCE</scope>
    <source>
        <strain evidence="8">JCM 4335</strain>
    </source>
</reference>
<evidence type="ECO:0000256" key="4">
    <source>
        <dbReference type="ARBA" id="ARBA00022807"/>
    </source>
</evidence>
<comment type="similarity">
    <text evidence="1">Belongs to the peptidase C40 family.</text>
</comment>
<organism evidence="8 9">
    <name type="scientific">Streptomyces roseolilacinus</name>
    <dbReference type="NCBI Taxonomy" id="66904"/>
    <lineage>
        <taxon>Bacteria</taxon>
        <taxon>Bacillati</taxon>
        <taxon>Actinomycetota</taxon>
        <taxon>Actinomycetes</taxon>
        <taxon>Kitasatosporales</taxon>
        <taxon>Streptomycetaceae</taxon>
        <taxon>Streptomyces</taxon>
    </lineage>
</organism>
<sequence length="408" mass="44368">MAPIALRLWTAGGAALPTLLLSPVTWHDRQRHRMLLTVNQMGCGAAWPVDVRRGKPVKRRRCVTVAITAVCALTVLAAPAHAAPAPAPTPGAAARQSGKSLEEVRAEIEALYRQAASATDAYNLAEEQAKKQSAEIVKLSRAIVEGQERIDGLKRRAGAAARAQYRNGGIPEEAKLVLTDDPQLFLEGANRLAQGQKATRDLLTELQQSQEDLETYTRDASAEWTRLEANRARQARTKKLITEKIAAAERLEAQLEAAERERLRRLEQQVQRDAQAAWLASGALKETDRGASAQGREAIRFALAQVGKPYVWGAEGPDAYDCSGLTQRAWGAAGRGIPRTSQEQWRLLPRVAVQDMRPGDLIVYFGDASHVGMYVGDGTMVHAPRPGRHITVAGAGSMPILGVVRPDR</sequence>
<keyword evidence="5" id="KW-0175">Coiled coil</keyword>
<dbReference type="PROSITE" id="PS51935">
    <property type="entry name" value="NLPC_P60"/>
    <property type="match status" value="1"/>
</dbReference>
<dbReference type="InterPro" id="IPR000064">
    <property type="entry name" value="NLP_P60_dom"/>
</dbReference>
<feature type="coiled-coil region" evidence="5">
    <location>
        <begin position="101"/>
        <end position="156"/>
    </location>
</feature>
<dbReference type="SUPFAM" id="SSF54001">
    <property type="entry name" value="Cysteine proteinases"/>
    <property type="match status" value="1"/>
</dbReference>
<dbReference type="GO" id="GO:0006508">
    <property type="term" value="P:proteolysis"/>
    <property type="evidence" value="ECO:0007669"/>
    <property type="project" value="UniProtKB-KW"/>
</dbReference>
<evidence type="ECO:0000313" key="9">
    <source>
        <dbReference type="Proteomes" id="UP000654123"/>
    </source>
</evidence>
<evidence type="ECO:0000256" key="1">
    <source>
        <dbReference type="ARBA" id="ARBA00007074"/>
    </source>
</evidence>
<dbReference type="PANTHER" id="PTHR47359">
    <property type="entry name" value="PEPTIDOGLYCAN DL-ENDOPEPTIDASE CWLO"/>
    <property type="match status" value="1"/>
</dbReference>
<dbReference type="EMBL" id="BMSV01000004">
    <property type="protein sequence ID" value="GGQ05995.1"/>
    <property type="molecule type" value="Genomic_DNA"/>
</dbReference>
<keyword evidence="6" id="KW-0472">Membrane</keyword>
<evidence type="ECO:0000256" key="2">
    <source>
        <dbReference type="ARBA" id="ARBA00022670"/>
    </source>
</evidence>
<feature type="transmembrane region" description="Helical" evidence="6">
    <location>
        <begin position="62"/>
        <end position="80"/>
    </location>
</feature>
<comment type="caution">
    <text evidence="8">The sequence shown here is derived from an EMBL/GenBank/DDBJ whole genome shotgun (WGS) entry which is preliminary data.</text>
</comment>
<reference evidence="8" key="2">
    <citation type="submission" date="2020-09" db="EMBL/GenBank/DDBJ databases">
        <authorList>
            <person name="Sun Q."/>
            <person name="Ohkuma M."/>
        </authorList>
    </citation>
    <scope>NUCLEOTIDE SEQUENCE</scope>
    <source>
        <strain evidence="8">JCM 4335</strain>
    </source>
</reference>
<dbReference type="Gene3D" id="3.90.1720.10">
    <property type="entry name" value="endopeptidase domain like (from Nostoc punctiforme)"/>
    <property type="match status" value="1"/>
</dbReference>
<keyword evidence="2" id="KW-0645">Protease</keyword>
<keyword evidence="6" id="KW-1133">Transmembrane helix</keyword>
<evidence type="ECO:0000256" key="5">
    <source>
        <dbReference type="SAM" id="Coils"/>
    </source>
</evidence>
<keyword evidence="3 8" id="KW-0378">Hydrolase</keyword>
<protein>
    <submittedName>
        <fullName evidence="8">Glycoside hydrolase</fullName>
    </submittedName>
</protein>
<dbReference type="GO" id="GO:0008234">
    <property type="term" value="F:cysteine-type peptidase activity"/>
    <property type="evidence" value="ECO:0007669"/>
    <property type="project" value="UniProtKB-KW"/>
</dbReference>
<feature type="domain" description="NlpC/P60" evidence="7">
    <location>
        <begin position="292"/>
        <end position="408"/>
    </location>
</feature>
<keyword evidence="6" id="KW-0812">Transmembrane</keyword>
<name>A0A918EJJ5_9ACTN</name>